<protein>
    <submittedName>
        <fullName evidence="3">Gem-associated protein 4b</fullName>
    </submittedName>
</protein>
<keyword evidence="2" id="KW-1185">Reference proteome</keyword>
<gene>
    <name evidence="3" type="primary">Glos</name>
</gene>
<evidence type="ECO:0000256" key="1">
    <source>
        <dbReference type="SAM" id="Coils"/>
    </source>
</evidence>
<evidence type="ECO:0000313" key="3">
    <source>
        <dbReference type="RefSeq" id="XP_017029266.1"/>
    </source>
</evidence>
<accession>A0A6P4J1S5</accession>
<feature type="coiled-coil region" evidence="1">
    <location>
        <begin position="426"/>
        <end position="471"/>
    </location>
</feature>
<organism evidence="2 3">
    <name type="scientific">Drosophila kikkawai</name>
    <name type="common">Fruit fly</name>
    <dbReference type="NCBI Taxonomy" id="30033"/>
    <lineage>
        <taxon>Eukaryota</taxon>
        <taxon>Metazoa</taxon>
        <taxon>Ecdysozoa</taxon>
        <taxon>Arthropoda</taxon>
        <taxon>Hexapoda</taxon>
        <taxon>Insecta</taxon>
        <taxon>Pterygota</taxon>
        <taxon>Neoptera</taxon>
        <taxon>Endopterygota</taxon>
        <taxon>Diptera</taxon>
        <taxon>Brachycera</taxon>
        <taxon>Muscomorpha</taxon>
        <taxon>Ephydroidea</taxon>
        <taxon>Drosophilidae</taxon>
        <taxon>Drosophila</taxon>
        <taxon>Sophophora</taxon>
    </lineage>
</organism>
<evidence type="ECO:0000313" key="2">
    <source>
        <dbReference type="Proteomes" id="UP001652661"/>
    </source>
</evidence>
<proteinExistence type="predicted"/>
<sequence length="923" mass="105655">MVEVKEHPMDNCQLFVQLRNLFQAYDSQTKRLNTFLYWSGNEERIDELCTQVVQLLVEHELVIQKPHAKRPNELQTLPTGPEAISHLRGVLILLLVNTAAITNGSQSPWSLQCQHLCQQLPQMPQFLTVAIAMRCGLQQPLLEFLECGPRWATAQYYGSLNEALGHVSPDRMDALTWISGTLKAAGRADIADMNEILVREMGRMLQRHLLDSAERLQELRPTPRKVYLAKAMVMLLEVLLEALEPPGKPAYFHTYNSLSLETDHPPGQTYTQSDAKPYAKILMDALQRIVEKVSVDIFMYWMEIPSPWTLYNYQTHICHQSAEVLKAVKPYQELCKHEVCAQLLNFAQSALTFEDILAGKSIGELLAFLDGDSGPVTKEQLLLGLECLLQRPIALGNDECVETMAKHVGLLGLKHAKLILKHLGQVEGARKAMQDIKLEKMEEEARMDIKLEKMEEEEEEAEESDGEEQEEYYQLLHLVLLPIYSQCRLQDKILLLQFRDELGITNAFFFAAPNLQERRISFFNNLNSRNRTIEHQLLIFFFEEPNESWLALAKLGMAHARFSDYFWHMAMHCAQHAVHQMAYLANQLLTDDNALLKGNASSFLLSLYVHPLILNGLIKLRANIYRVSLRHNILPYSLEQLRAAQSDFLVACGAGLYEFAANLKYTILRRILQLLRQLKVVEQEIQVCGRRQLLQMHRECWRNSKAEEAVLQALNYVDMHRHLPKWRQAHIPLATQLLASIDALRYTMTSFDWERVDLLGEAVSYWRENTNSLMFLNTEFREKLDACAAYLQHQEFLTAELPPPDDPNYRREFIRWVTQASAHEATTLFRQSIASRSDYVIFFDLAKAVEHDNCKNSNEAYIFLFGCYVNACIGCTRGRKGSSKKRELGQRLALIAGGSPKGTLSEVRQKMALYTASGKNKSG</sequence>
<dbReference type="Proteomes" id="UP001652661">
    <property type="component" value="Chromosome X"/>
</dbReference>
<dbReference type="OrthoDB" id="6588253at2759"/>
<dbReference type="AlphaFoldDB" id="A0A6P4J1S5"/>
<name>A0A6P4J1S5_DROKI</name>
<keyword evidence="1" id="KW-0175">Coiled coil</keyword>
<reference evidence="3" key="1">
    <citation type="submission" date="2025-08" db="UniProtKB">
        <authorList>
            <consortium name="RefSeq"/>
        </authorList>
    </citation>
    <scope>IDENTIFICATION</scope>
    <source>
        <strain evidence="3">14028-0561.14</strain>
        <tissue evidence="3">Whole fly</tissue>
    </source>
</reference>
<dbReference type="RefSeq" id="XP_017029266.1">
    <property type="nucleotide sequence ID" value="XM_017173777.3"/>
</dbReference>